<feature type="compositionally biased region" description="Basic residues" evidence="1">
    <location>
        <begin position="7"/>
        <end position="20"/>
    </location>
</feature>
<accession>A0AAN9KIU2</accession>
<feature type="region of interest" description="Disordered" evidence="1">
    <location>
        <begin position="1"/>
        <end position="20"/>
    </location>
</feature>
<keyword evidence="4" id="KW-1185">Reference proteome</keyword>
<dbReference type="EMBL" id="JAYKXN010000001">
    <property type="protein sequence ID" value="KAK7317033.1"/>
    <property type="molecule type" value="Genomic_DNA"/>
</dbReference>
<evidence type="ECO:0000313" key="3">
    <source>
        <dbReference type="EMBL" id="KAK7317033.1"/>
    </source>
</evidence>
<keyword evidence="2" id="KW-0472">Membrane</keyword>
<evidence type="ECO:0000256" key="2">
    <source>
        <dbReference type="SAM" id="Phobius"/>
    </source>
</evidence>
<comment type="caution">
    <text evidence="3">The sequence shown here is derived from an EMBL/GenBank/DDBJ whole genome shotgun (WGS) entry which is preliminary data.</text>
</comment>
<dbReference type="AlphaFoldDB" id="A0AAN9KIU2"/>
<keyword evidence="2" id="KW-1133">Transmembrane helix</keyword>
<evidence type="ECO:0000256" key="1">
    <source>
        <dbReference type="SAM" id="MobiDB-lite"/>
    </source>
</evidence>
<organism evidence="3 4">
    <name type="scientific">Clitoria ternatea</name>
    <name type="common">Butterfly pea</name>
    <dbReference type="NCBI Taxonomy" id="43366"/>
    <lineage>
        <taxon>Eukaryota</taxon>
        <taxon>Viridiplantae</taxon>
        <taxon>Streptophyta</taxon>
        <taxon>Embryophyta</taxon>
        <taxon>Tracheophyta</taxon>
        <taxon>Spermatophyta</taxon>
        <taxon>Magnoliopsida</taxon>
        <taxon>eudicotyledons</taxon>
        <taxon>Gunneridae</taxon>
        <taxon>Pentapetalae</taxon>
        <taxon>rosids</taxon>
        <taxon>fabids</taxon>
        <taxon>Fabales</taxon>
        <taxon>Fabaceae</taxon>
        <taxon>Papilionoideae</taxon>
        <taxon>50 kb inversion clade</taxon>
        <taxon>NPAAA clade</taxon>
        <taxon>indigoferoid/millettioid clade</taxon>
        <taxon>Phaseoleae</taxon>
        <taxon>Clitoria</taxon>
    </lineage>
</organism>
<dbReference type="Proteomes" id="UP001359559">
    <property type="component" value="Unassembled WGS sequence"/>
</dbReference>
<reference evidence="3 4" key="1">
    <citation type="submission" date="2024-01" db="EMBL/GenBank/DDBJ databases">
        <title>The genomes of 5 underutilized Papilionoideae crops provide insights into root nodulation and disease resistance.</title>
        <authorList>
            <person name="Yuan L."/>
        </authorList>
    </citation>
    <scope>NUCLEOTIDE SEQUENCE [LARGE SCALE GENOMIC DNA]</scope>
    <source>
        <strain evidence="3">LY-2023</strain>
        <tissue evidence="3">Leaf</tissue>
    </source>
</reference>
<gene>
    <name evidence="3" type="ORF">RJT34_00928</name>
</gene>
<protein>
    <submittedName>
        <fullName evidence="3">Uncharacterized protein</fullName>
    </submittedName>
</protein>
<name>A0AAN9KIU2_CLITE</name>
<feature type="transmembrane region" description="Helical" evidence="2">
    <location>
        <begin position="24"/>
        <end position="43"/>
    </location>
</feature>
<evidence type="ECO:0000313" key="4">
    <source>
        <dbReference type="Proteomes" id="UP001359559"/>
    </source>
</evidence>
<proteinExistence type="predicted"/>
<keyword evidence="2" id="KW-0812">Transmembrane</keyword>
<sequence>MEQQVEKKKRSKEMKKRKSKQNKLFTYCCCPCSVASCMFRGIGRCMFVSCYPVVQCFGLDEHRHRHHHHQGKHFDW</sequence>